<keyword evidence="3" id="KW-0547">Nucleotide-binding</keyword>
<dbReference type="OrthoDB" id="9806149at2"/>
<dbReference type="SMART" id="SM00382">
    <property type="entry name" value="AAA"/>
    <property type="match status" value="1"/>
</dbReference>
<evidence type="ECO:0000313" key="8">
    <source>
        <dbReference type="Proteomes" id="UP000005954"/>
    </source>
</evidence>
<reference evidence="7 8" key="1">
    <citation type="submission" date="2005-12" db="EMBL/GenBank/DDBJ databases">
        <authorList>
            <person name="Moran M.A."/>
            <person name="Ferriera S."/>
            <person name="Johnson J."/>
            <person name="Kravitz S."/>
            <person name="Halpern A."/>
            <person name="Remington K."/>
            <person name="Beeson K."/>
            <person name="Tran B."/>
            <person name="Rogers Y.-H."/>
            <person name="Friedman R."/>
            <person name="Venter J.C."/>
        </authorList>
    </citation>
    <scope>NUCLEOTIDE SEQUENCE [LARGE SCALE GENOMIC DNA]</scope>
    <source>
        <strain evidence="8">ATCC BAA-591 / DSM 15170 / ISM</strain>
    </source>
</reference>
<dbReference type="eggNOG" id="COG0410">
    <property type="taxonomic scope" value="Bacteria"/>
</dbReference>
<name>A3SK39_ROSNI</name>
<evidence type="ECO:0000256" key="2">
    <source>
        <dbReference type="ARBA" id="ARBA00022448"/>
    </source>
</evidence>
<dbReference type="InterPro" id="IPR052156">
    <property type="entry name" value="BCAA_Transport_ATP-bd_LivF"/>
</dbReference>
<dbReference type="PANTHER" id="PTHR43820:SF4">
    <property type="entry name" value="HIGH-AFFINITY BRANCHED-CHAIN AMINO ACID TRANSPORT ATP-BINDING PROTEIN LIVF"/>
    <property type="match status" value="1"/>
</dbReference>
<dbReference type="InterPro" id="IPR017871">
    <property type="entry name" value="ABC_transporter-like_CS"/>
</dbReference>
<keyword evidence="4 7" id="KW-0067">ATP-binding</keyword>
<dbReference type="RefSeq" id="WP_009813121.1">
    <property type="nucleotide sequence ID" value="NZ_CH724156.1"/>
</dbReference>
<evidence type="ECO:0000259" key="6">
    <source>
        <dbReference type="PROSITE" id="PS50893"/>
    </source>
</evidence>
<dbReference type="STRING" id="89187.ISM_05485"/>
<protein>
    <submittedName>
        <fullName evidence="7">ATP-binding protein of branched-chain amino acid ABC transporter</fullName>
    </submittedName>
</protein>
<dbReference type="AlphaFoldDB" id="A3SK39"/>
<dbReference type="InterPro" id="IPR003439">
    <property type="entry name" value="ABC_transporter-like_ATP-bd"/>
</dbReference>
<dbReference type="GO" id="GO:0016887">
    <property type="term" value="F:ATP hydrolysis activity"/>
    <property type="evidence" value="ECO:0007669"/>
    <property type="project" value="InterPro"/>
</dbReference>
<dbReference type="SUPFAM" id="SSF52540">
    <property type="entry name" value="P-loop containing nucleoside triphosphate hydrolases"/>
    <property type="match status" value="1"/>
</dbReference>
<dbReference type="CDD" id="cd03224">
    <property type="entry name" value="ABC_TM1139_LivF_branched"/>
    <property type="match status" value="1"/>
</dbReference>
<proteinExistence type="inferred from homology"/>
<dbReference type="InterPro" id="IPR003593">
    <property type="entry name" value="AAA+_ATPase"/>
</dbReference>
<dbReference type="GO" id="GO:0015807">
    <property type="term" value="P:L-amino acid transport"/>
    <property type="evidence" value="ECO:0007669"/>
    <property type="project" value="TreeGrafter"/>
</dbReference>
<evidence type="ECO:0000256" key="3">
    <source>
        <dbReference type="ARBA" id="ARBA00022741"/>
    </source>
</evidence>
<dbReference type="GO" id="GO:0015658">
    <property type="term" value="F:branched-chain amino acid transmembrane transporter activity"/>
    <property type="evidence" value="ECO:0007669"/>
    <property type="project" value="TreeGrafter"/>
</dbReference>
<dbReference type="Pfam" id="PF00005">
    <property type="entry name" value="ABC_tran"/>
    <property type="match status" value="1"/>
</dbReference>
<dbReference type="Proteomes" id="UP000005954">
    <property type="component" value="Unassembled WGS sequence"/>
</dbReference>
<keyword evidence="8" id="KW-1185">Reference proteome</keyword>
<evidence type="ECO:0000256" key="1">
    <source>
        <dbReference type="ARBA" id="ARBA00005417"/>
    </source>
</evidence>
<sequence>MSDALLKTRALQSGYGKTIICHDVTLDLAPGEITCIIGPNGAGKSTLLKTIAGVVRPVSGSVTVAGREIAGLPAAQVARSGMAYVPQEANVFRQLTTHENLTMGSWGDKTRTQEACDRIYEMFPDLARLRQTRAGNLSGGQRQMVAFGMALMLAPKVLLLDEPSAGLSPLMVGQMFDIVQRVNGEGVAILMVEQNAIQGLRIADHGIVMAAGRVALQDQASNLLASKEVSELYLGSRS</sequence>
<comment type="similarity">
    <text evidence="1">Belongs to the ABC transporter superfamily.</text>
</comment>
<dbReference type="EMBL" id="AALY01000001">
    <property type="protein sequence ID" value="EAP77720.1"/>
    <property type="molecule type" value="Genomic_DNA"/>
</dbReference>
<dbReference type="GO" id="GO:0005524">
    <property type="term" value="F:ATP binding"/>
    <property type="evidence" value="ECO:0007669"/>
    <property type="project" value="UniProtKB-KW"/>
</dbReference>
<evidence type="ECO:0000256" key="4">
    <source>
        <dbReference type="ARBA" id="ARBA00022840"/>
    </source>
</evidence>
<feature type="domain" description="ABC transporter" evidence="6">
    <location>
        <begin position="6"/>
        <end position="236"/>
    </location>
</feature>
<evidence type="ECO:0000313" key="7">
    <source>
        <dbReference type="EMBL" id="EAP77720.1"/>
    </source>
</evidence>
<comment type="caution">
    <text evidence="7">The sequence shown here is derived from an EMBL/GenBank/DDBJ whole genome shotgun (WGS) entry which is preliminary data.</text>
</comment>
<organism evidence="7 8">
    <name type="scientific">Roseovarius nubinhibens (strain ATCC BAA-591 / DSM 15170 / ISM)</name>
    <dbReference type="NCBI Taxonomy" id="89187"/>
    <lineage>
        <taxon>Bacteria</taxon>
        <taxon>Pseudomonadati</taxon>
        <taxon>Pseudomonadota</taxon>
        <taxon>Alphaproteobacteria</taxon>
        <taxon>Rhodobacterales</taxon>
        <taxon>Roseobacteraceae</taxon>
        <taxon>Roseovarius</taxon>
    </lineage>
</organism>
<keyword evidence="2" id="KW-0813">Transport</keyword>
<dbReference type="HOGENOM" id="CLU_000604_1_2_5"/>
<dbReference type="PROSITE" id="PS50893">
    <property type="entry name" value="ABC_TRANSPORTER_2"/>
    <property type="match status" value="1"/>
</dbReference>
<dbReference type="PANTHER" id="PTHR43820">
    <property type="entry name" value="HIGH-AFFINITY BRANCHED-CHAIN AMINO ACID TRANSPORT ATP-BINDING PROTEIN LIVF"/>
    <property type="match status" value="1"/>
</dbReference>
<dbReference type="InterPro" id="IPR027417">
    <property type="entry name" value="P-loop_NTPase"/>
</dbReference>
<gene>
    <name evidence="7" type="ORF">ISM_05485</name>
</gene>
<evidence type="ECO:0000256" key="5">
    <source>
        <dbReference type="ARBA" id="ARBA00022970"/>
    </source>
</evidence>
<dbReference type="Gene3D" id="3.40.50.300">
    <property type="entry name" value="P-loop containing nucleotide triphosphate hydrolases"/>
    <property type="match status" value="1"/>
</dbReference>
<dbReference type="PROSITE" id="PS00211">
    <property type="entry name" value="ABC_TRANSPORTER_1"/>
    <property type="match status" value="1"/>
</dbReference>
<keyword evidence="5" id="KW-0029">Amino-acid transport</keyword>
<accession>A3SK39</accession>